<keyword evidence="2" id="KW-1185">Reference proteome</keyword>
<evidence type="ECO:0000313" key="1">
    <source>
        <dbReference type="EMBL" id="AFT70476.1"/>
    </source>
</evidence>
<dbReference type="eggNOG" id="ENOG5032MIM">
    <property type="taxonomic scope" value="Bacteria"/>
</dbReference>
<dbReference type="Proteomes" id="UP000006286">
    <property type="component" value="Chromosome"/>
</dbReference>
<protein>
    <submittedName>
        <fullName evidence="1">Uncharacterized protein</fullName>
    </submittedName>
</protein>
<accession>K0CFS3</accession>
<organism evidence="1 2">
    <name type="scientific">Alcanivorax dieselolei (strain DSM 16502 / CGMCC 1.3690 / MCCC 1A00001 / B-5)</name>
    <name type="common">Alloalcanivorax dieselolei</name>
    <dbReference type="NCBI Taxonomy" id="930169"/>
    <lineage>
        <taxon>Bacteria</taxon>
        <taxon>Pseudomonadati</taxon>
        <taxon>Pseudomonadota</taxon>
        <taxon>Gammaproteobacteria</taxon>
        <taxon>Oceanospirillales</taxon>
        <taxon>Alcanivoracaceae</taxon>
        <taxon>Alloalcanivorax</taxon>
    </lineage>
</organism>
<evidence type="ECO:0000313" key="2">
    <source>
        <dbReference type="Proteomes" id="UP000006286"/>
    </source>
</evidence>
<dbReference type="STRING" id="930169.B5T_02202"/>
<name>K0CFS3_ALCDB</name>
<dbReference type="HOGENOM" id="CLU_1691801_0_0_6"/>
<dbReference type="KEGG" id="adi:B5T_02202"/>
<proteinExistence type="predicted"/>
<gene>
    <name evidence="1" type="ordered locus">B5T_02202</name>
</gene>
<sequence length="155" mass="17348">MMSVMGPINVWAWPDGSGGWQYHKNDGMFALSRPSVARLNFSQKQKVTLSRLPLINQVSEGLSASAPDFDQDATFFRTVDQLLSEAKEKGIVDDRDCRLYVTQAFQFGPDIHKHPDMEARCIKATSSTISYVEACSDLSDEMLAHYAVEGKREVL</sequence>
<reference evidence="1 2" key="1">
    <citation type="journal article" date="2012" name="J. Bacteriol.">
        <title>Complete genome sequence of Alcanivorax dieselolei type strain B5.</title>
        <authorList>
            <person name="Lai Q."/>
            <person name="Li W."/>
            <person name="Shao Z."/>
        </authorList>
    </citation>
    <scope>NUCLEOTIDE SEQUENCE [LARGE SCALE GENOMIC DNA]</scope>
    <source>
        <strain evidence="2">DSM 16502 / CGMCC 1.3690 / B-5</strain>
    </source>
</reference>
<dbReference type="AlphaFoldDB" id="K0CFS3"/>
<dbReference type="EMBL" id="CP003466">
    <property type="protein sequence ID" value="AFT70476.1"/>
    <property type="molecule type" value="Genomic_DNA"/>
</dbReference>